<accession>A0A1E7JR77</accession>
<dbReference type="AlphaFoldDB" id="A0A1E7JR77"/>
<name>A0A1E7JR77_9ACTN</name>
<dbReference type="SUPFAM" id="SSF52540">
    <property type="entry name" value="P-loop containing nucleoside triphosphate hydrolases"/>
    <property type="match status" value="1"/>
</dbReference>
<evidence type="ECO:0000313" key="2">
    <source>
        <dbReference type="Proteomes" id="UP000176087"/>
    </source>
</evidence>
<dbReference type="PATRIC" id="fig|933944.5.peg.5583"/>
<dbReference type="GO" id="GO:0043531">
    <property type="term" value="F:ADP binding"/>
    <property type="evidence" value="ECO:0007669"/>
    <property type="project" value="InterPro"/>
</dbReference>
<dbReference type="STRING" id="933944.AN215_12645"/>
<sequence>MVPRQLRPSPAHFTNRTTELHALHRIADSRKHSEGPGLAVVFGPGGVGKSALALRWLHEMSDHYQDGQLYADLAPDPAGEPAAANSVLGGFLRALGVVEEQIPVGVEETAALFRSLTAHSRIAILLDNASTAGQVRALLPSSSTSTVVVTTRWRLGGLSMDGADFIPVTPLQKRAGTELLARTVGERRAAAEADAVAGLVGLCAGLPIALSIAAARLVTRPQWPIARIVQELTDEQRRLKALAMEEVSVLSVFDLSYDGLPPQTARAYRWLGLHPGPDLSLQAAAAALQHTLDDTTGLLEDLVDASILEATGSDRYHFHDLVRLHARHRAQTDDSPQTHNAVLRRLLEHYRTFAAAAAHTVTPQEWYLGPGHDPAQTSWAFTTGQEALEALEIELPNLMATMRTGYKCGFDSLVWQLAEALWPLFLHRKHFPDWMATYHLGIDATTRCNNPAARARMHHHLGFAFHNLSRAEDALQQGNRSLAAAREAGHEETEAEAVGLLGMAHRSLGDLDDAIDMQQQAVALECRAGRVRGEALARRRLGQALSTAGRLDEAIDQLTQGRDLAASLSDHKVKAMTMVWLADALTHSGRASDAAAVARDAWSLLAESGSSQYQAQSLMVWGEAAEALKEPATAHNLLTRSRACYLDAGAPNLERVNRALDRVQAQLDTPSPL</sequence>
<evidence type="ECO:0000313" key="1">
    <source>
        <dbReference type="EMBL" id="OEU90780.1"/>
    </source>
</evidence>
<gene>
    <name evidence="1" type="ORF">AN215_12645</name>
</gene>
<dbReference type="EMBL" id="LJGT01000038">
    <property type="protein sequence ID" value="OEU90780.1"/>
    <property type="molecule type" value="Genomic_DNA"/>
</dbReference>
<dbReference type="SMART" id="SM00028">
    <property type="entry name" value="TPR"/>
    <property type="match status" value="3"/>
</dbReference>
<organism evidence="1 2">
    <name type="scientific">Streptomyces abyssalis</name>
    <dbReference type="NCBI Taxonomy" id="933944"/>
    <lineage>
        <taxon>Bacteria</taxon>
        <taxon>Bacillati</taxon>
        <taxon>Actinomycetota</taxon>
        <taxon>Actinomycetes</taxon>
        <taxon>Kitasatosporales</taxon>
        <taxon>Streptomycetaceae</taxon>
        <taxon>Streptomyces</taxon>
    </lineage>
</organism>
<keyword evidence="2" id="KW-1185">Reference proteome</keyword>
<dbReference type="InterPro" id="IPR011990">
    <property type="entry name" value="TPR-like_helical_dom_sf"/>
</dbReference>
<reference evidence="1 2" key="1">
    <citation type="journal article" date="2016" name="Front. Microbiol.">
        <title>Comparative Genomics Analysis of Streptomyces Species Reveals Their Adaptation to the Marine Environment and Their Diversity at the Genomic Level.</title>
        <authorList>
            <person name="Tian X."/>
            <person name="Zhang Z."/>
            <person name="Yang T."/>
            <person name="Chen M."/>
            <person name="Li J."/>
            <person name="Chen F."/>
            <person name="Yang J."/>
            <person name="Li W."/>
            <person name="Zhang B."/>
            <person name="Zhang Z."/>
            <person name="Wu J."/>
            <person name="Zhang C."/>
            <person name="Long L."/>
            <person name="Xiao J."/>
        </authorList>
    </citation>
    <scope>NUCLEOTIDE SEQUENCE [LARGE SCALE GENOMIC DNA]</scope>
    <source>
        <strain evidence="1 2">SCSIO 10390</strain>
    </source>
</reference>
<dbReference type="Proteomes" id="UP000176087">
    <property type="component" value="Unassembled WGS sequence"/>
</dbReference>
<dbReference type="Pfam" id="PF13424">
    <property type="entry name" value="TPR_12"/>
    <property type="match status" value="1"/>
</dbReference>
<dbReference type="PRINTS" id="PR00364">
    <property type="entry name" value="DISEASERSIST"/>
</dbReference>
<protein>
    <submittedName>
        <fullName evidence="1">Uncharacterized protein</fullName>
    </submittedName>
</protein>
<dbReference type="InterPro" id="IPR019734">
    <property type="entry name" value="TPR_rpt"/>
</dbReference>
<comment type="caution">
    <text evidence="1">The sequence shown here is derived from an EMBL/GenBank/DDBJ whole genome shotgun (WGS) entry which is preliminary data.</text>
</comment>
<dbReference type="Gene3D" id="3.40.50.300">
    <property type="entry name" value="P-loop containing nucleotide triphosphate hydrolases"/>
    <property type="match status" value="1"/>
</dbReference>
<dbReference type="PANTHER" id="PTHR47691">
    <property type="entry name" value="REGULATOR-RELATED"/>
    <property type="match status" value="1"/>
</dbReference>
<dbReference type="SUPFAM" id="SSF48452">
    <property type="entry name" value="TPR-like"/>
    <property type="match status" value="1"/>
</dbReference>
<dbReference type="InterPro" id="IPR027417">
    <property type="entry name" value="P-loop_NTPase"/>
</dbReference>
<proteinExistence type="predicted"/>
<dbReference type="PANTHER" id="PTHR47691:SF3">
    <property type="entry name" value="HTH-TYPE TRANSCRIPTIONAL REGULATOR RV0890C-RELATED"/>
    <property type="match status" value="1"/>
</dbReference>
<dbReference type="Gene3D" id="1.25.40.10">
    <property type="entry name" value="Tetratricopeptide repeat domain"/>
    <property type="match status" value="1"/>
</dbReference>